<evidence type="ECO:0000313" key="1">
    <source>
        <dbReference type="EMBL" id="TGZ48863.1"/>
    </source>
</evidence>
<gene>
    <name evidence="1" type="ORF">DBV15_08124</name>
</gene>
<dbReference type="Proteomes" id="UP000310200">
    <property type="component" value="Unassembled WGS sequence"/>
</dbReference>
<name>A0A4S2KHA3_9HYME</name>
<dbReference type="AlphaFoldDB" id="A0A4S2KHA3"/>
<comment type="caution">
    <text evidence="1">The sequence shown here is derived from an EMBL/GenBank/DDBJ whole genome shotgun (WGS) entry which is preliminary data.</text>
</comment>
<proteinExistence type="predicted"/>
<sequence>MNKPRNLSSKSFGRKFETVFTAVSTANVYPDPGHANAPNDLSPARAINIVTSHRKRGGKKRGK</sequence>
<reference evidence="1 2" key="1">
    <citation type="journal article" date="2019" name="Philos. Trans. R. Soc. Lond., B, Biol. Sci.">
        <title>Ant behaviour and brain gene expression of defending hosts depend on the ecological success of the intruding social parasite.</title>
        <authorList>
            <person name="Kaur R."/>
            <person name="Stoldt M."/>
            <person name="Jongepier E."/>
            <person name="Feldmeyer B."/>
            <person name="Menzel F."/>
            <person name="Bornberg-Bauer E."/>
            <person name="Foitzik S."/>
        </authorList>
    </citation>
    <scope>NUCLEOTIDE SEQUENCE [LARGE SCALE GENOMIC DNA]</scope>
    <source>
        <tissue evidence="1">Whole body</tissue>
    </source>
</reference>
<accession>A0A4S2KHA3</accession>
<dbReference type="EMBL" id="QBLH01002300">
    <property type="protein sequence ID" value="TGZ48863.1"/>
    <property type="molecule type" value="Genomic_DNA"/>
</dbReference>
<protein>
    <submittedName>
        <fullName evidence="1">LIM domain-binding protein 2</fullName>
    </submittedName>
</protein>
<dbReference type="STRING" id="300112.A0A4S2KHA3"/>
<organism evidence="1 2">
    <name type="scientific">Temnothorax longispinosus</name>
    <dbReference type="NCBI Taxonomy" id="300112"/>
    <lineage>
        <taxon>Eukaryota</taxon>
        <taxon>Metazoa</taxon>
        <taxon>Ecdysozoa</taxon>
        <taxon>Arthropoda</taxon>
        <taxon>Hexapoda</taxon>
        <taxon>Insecta</taxon>
        <taxon>Pterygota</taxon>
        <taxon>Neoptera</taxon>
        <taxon>Endopterygota</taxon>
        <taxon>Hymenoptera</taxon>
        <taxon>Apocrita</taxon>
        <taxon>Aculeata</taxon>
        <taxon>Formicoidea</taxon>
        <taxon>Formicidae</taxon>
        <taxon>Myrmicinae</taxon>
        <taxon>Temnothorax</taxon>
    </lineage>
</organism>
<keyword evidence="2" id="KW-1185">Reference proteome</keyword>
<evidence type="ECO:0000313" key="2">
    <source>
        <dbReference type="Proteomes" id="UP000310200"/>
    </source>
</evidence>